<dbReference type="InterPro" id="IPR036388">
    <property type="entry name" value="WH-like_DNA-bd_sf"/>
</dbReference>
<reference evidence="6" key="1">
    <citation type="journal article" date="2019" name="Int. J. Syst. Evol. Microbiol.">
        <title>The Global Catalogue of Microorganisms (GCM) 10K type strain sequencing project: providing services to taxonomists for standard genome sequencing and annotation.</title>
        <authorList>
            <consortium name="The Broad Institute Genomics Platform"/>
            <consortium name="The Broad Institute Genome Sequencing Center for Infectious Disease"/>
            <person name="Wu L."/>
            <person name="Ma J."/>
        </authorList>
    </citation>
    <scope>NUCLEOTIDE SEQUENCE [LARGE SCALE GENOMIC DNA]</scope>
    <source>
        <strain evidence="6">JCM 17137</strain>
    </source>
</reference>
<organism evidence="5 6">
    <name type="scientific">Salinactinospora qingdaonensis</name>
    <dbReference type="NCBI Taxonomy" id="702744"/>
    <lineage>
        <taxon>Bacteria</taxon>
        <taxon>Bacillati</taxon>
        <taxon>Actinomycetota</taxon>
        <taxon>Actinomycetes</taxon>
        <taxon>Streptosporangiales</taxon>
        <taxon>Nocardiopsidaceae</taxon>
        <taxon>Salinactinospora</taxon>
    </lineage>
</organism>
<dbReference type="SMART" id="SM01134">
    <property type="entry name" value="DeoRC"/>
    <property type="match status" value="1"/>
</dbReference>
<evidence type="ECO:0000256" key="3">
    <source>
        <dbReference type="ARBA" id="ARBA00023163"/>
    </source>
</evidence>
<feature type="domain" description="HTH deoR-type" evidence="4">
    <location>
        <begin position="10"/>
        <end position="65"/>
    </location>
</feature>
<evidence type="ECO:0000256" key="1">
    <source>
        <dbReference type="ARBA" id="ARBA00023015"/>
    </source>
</evidence>
<dbReference type="PROSITE" id="PS00894">
    <property type="entry name" value="HTH_DEOR_1"/>
    <property type="match status" value="1"/>
</dbReference>
<sequence>MTEEGKPTFAAERRERILELVRSNGAMALRDIASQVRASEVTVRRDVRALEAEGLIDRRRGGAAPPGRLGHEQSYAQKTRQAAPEKLAIAKAAAALVEDDDAIVLGPGSTTEALARELMGRHNLTVVTNSLLVAQVLVNAPGIDVMVTGGSLRGTTLALIGSATEQALAGIRVHRAFLSGNGLTVDRGLSTPHPAVASVDQALVACAQETVILADHTKIGTDTMVQTVPPEHINHLVTDNHADPEVLMTLEDMGTTVHVAVLENDQGE</sequence>
<keyword evidence="1" id="KW-0805">Transcription regulation</keyword>
<name>A0ABP7F0D4_9ACTN</name>
<keyword evidence="6" id="KW-1185">Reference proteome</keyword>
<evidence type="ECO:0000259" key="4">
    <source>
        <dbReference type="PROSITE" id="PS51000"/>
    </source>
</evidence>
<dbReference type="Gene3D" id="3.40.50.1360">
    <property type="match status" value="1"/>
</dbReference>
<dbReference type="PROSITE" id="PS51000">
    <property type="entry name" value="HTH_DEOR_2"/>
    <property type="match status" value="1"/>
</dbReference>
<dbReference type="InterPro" id="IPR018356">
    <property type="entry name" value="Tscrpt_reg_HTH_DeoR_CS"/>
</dbReference>
<dbReference type="CDD" id="cd00090">
    <property type="entry name" value="HTH_ARSR"/>
    <property type="match status" value="1"/>
</dbReference>
<dbReference type="Pfam" id="PF00455">
    <property type="entry name" value="DeoRC"/>
    <property type="match status" value="1"/>
</dbReference>
<dbReference type="EMBL" id="BAABDD010000002">
    <property type="protein sequence ID" value="GAA3728841.1"/>
    <property type="molecule type" value="Genomic_DNA"/>
</dbReference>
<dbReference type="InterPro" id="IPR014036">
    <property type="entry name" value="DeoR-like_C"/>
</dbReference>
<keyword evidence="3" id="KW-0804">Transcription</keyword>
<accession>A0ABP7F0D4</accession>
<dbReference type="Gene3D" id="1.10.10.10">
    <property type="entry name" value="Winged helix-like DNA-binding domain superfamily/Winged helix DNA-binding domain"/>
    <property type="match status" value="1"/>
</dbReference>
<proteinExistence type="predicted"/>
<dbReference type="PRINTS" id="PR00037">
    <property type="entry name" value="HTHLACR"/>
</dbReference>
<dbReference type="InterPro" id="IPR001034">
    <property type="entry name" value="DeoR_HTH"/>
</dbReference>
<dbReference type="InterPro" id="IPR011991">
    <property type="entry name" value="ArsR-like_HTH"/>
</dbReference>
<dbReference type="Proteomes" id="UP001500908">
    <property type="component" value="Unassembled WGS sequence"/>
</dbReference>
<dbReference type="InterPro" id="IPR036390">
    <property type="entry name" value="WH_DNA-bd_sf"/>
</dbReference>
<dbReference type="PANTHER" id="PTHR30363">
    <property type="entry name" value="HTH-TYPE TRANSCRIPTIONAL REGULATOR SRLR-RELATED"/>
    <property type="match status" value="1"/>
</dbReference>
<dbReference type="InterPro" id="IPR050313">
    <property type="entry name" value="Carb_Metab_HTH_regulators"/>
</dbReference>
<evidence type="ECO:0000313" key="5">
    <source>
        <dbReference type="EMBL" id="GAA3728841.1"/>
    </source>
</evidence>
<keyword evidence="2 5" id="KW-0238">DNA-binding</keyword>
<dbReference type="RefSeq" id="WP_344967133.1">
    <property type="nucleotide sequence ID" value="NZ_BAABDD010000002.1"/>
</dbReference>
<evidence type="ECO:0000313" key="6">
    <source>
        <dbReference type="Proteomes" id="UP001500908"/>
    </source>
</evidence>
<comment type="caution">
    <text evidence="5">The sequence shown here is derived from an EMBL/GenBank/DDBJ whole genome shotgun (WGS) entry which is preliminary data.</text>
</comment>
<dbReference type="SUPFAM" id="SSF46785">
    <property type="entry name" value="Winged helix' DNA-binding domain"/>
    <property type="match status" value="1"/>
</dbReference>
<protein>
    <submittedName>
        <fullName evidence="5">DeoR/GlpR family DNA-binding transcription regulator</fullName>
    </submittedName>
</protein>
<gene>
    <name evidence="5" type="ORF">GCM10022402_06850</name>
</gene>
<dbReference type="InterPro" id="IPR037171">
    <property type="entry name" value="NagB/RpiA_transferase-like"/>
</dbReference>
<dbReference type="SUPFAM" id="SSF100950">
    <property type="entry name" value="NagB/RpiA/CoA transferase-like"/>
    <property type="match status" value="1"/>
</dbReference>
<evidence type="ECO:0000256" key="2">
    <source>
        <dbReference type="ARBA" id="ARBA00023125"/>
    </source>
</evidence>
<dbReference type="PANTHER" id="PTHR30363:SF44">
    <property type="entry name" value="AGA OPERON TRANSCRIPTIONAL REPRESSOR-RELATED"/>
    <property type="match status" value="1"/>
</dbReference>
<dbReference type="SMART" id="SM00420">
    <property type="entry name" value="HTH_DEOR"/>
    <property type="match status" value="1"/>
</dbReference>
<dbReference type="GO" id="GO:0003677">
    <property type="term" value="F:DNA binding"/>
    <property type="evidence" value="ECO:0007669"/>
    <property type="project" value="UniProtKB-KW"/>
</dbReference>
<dbReference type="Pfam" id="PF08220">
    <property type="entry name" value="HTH_DeoR"/>
    <property type="match status" value="1"/>
</dbReference>